<gene>
    <name evidence="2" type="ORF">GCM10011529_15860</name>
</gene>
<reference evidence="2" key="1">
    <citation type="journal article" date="2014" name="Int. J. Syst. Evol. Microbiol.">
        <title>Complete genome sequence of Corynebacterium casei LMG S-19264T (=DSM 44701T), isolated from a smear-ripened cheese.</title>
        <authorList>
            <consortium name="US DOE Joint Genome Institute (JGI-PGF)"/>
            <person name="Walter F."/>
            <person name="Albersmeier A."/>
            <person name="Kalinowski J."/>
            <person name="Ruckert C."/>
        </authorList>
    </citation>
    <scope>NUCLEOTIDE SEQUENCE</scope>
    <source>
        <strain evidence="2">CGMCC 1.15519</strain>
    </source>
</reference>
<reference evidence="2" key="2">
    <citation type="submission" date="2020-09" db="EMBL/GenBank/DDBJ databases">
        <authorList>
            <person name="Sun Q."/>
            <person name="Zhou Y."/>
        </authorList>
    </citation>
    <scope>NUCLEOTIDE SEQUENCE</scope>
    <source>
        <strain evidence="2">CGMCC 1.15519</strain>
    </source>
</reference>
<dbReference type="AlphaFoldDB" id="A0A916ZR62"/>
<organism evidence="2 3">
    <name type="scientific">Sandarakinorhabdus glacialis</name>
    <dbReference type="NCBI Taxonomy" id="1614636"/>
    <lineage>
        <taxon>Bacteria</taxon>
        <taxon>Pseudomonadati</taxon>
        <taxon>Pseudomonadota</taxon>
        <taxon>Alphaproteobacteria</taxon>
        <taxon>Sphingomonadales</taxon>
        <taxon>Sphingosinicellaceae</taxon>
        <taxon>Sandarakinorhabdus</taxon>
    </lineage>
</organism>
<dbReference type="RefSeq" id="WP_188762388.1">
    <property type="nucleotide sequence ID" value="NZ_BMJM01000004.1"/>
</dbReference>
<accession>A0A916ZR62</accession>
<feature type="chain" id="PRO_5037180473" description="DUF2141 domain-containing protein" evidence="1">
    <location>
        <begin position="41"/>
        <end position="191"/>
    </location>
</feature>
<dbReference type="InterPro" id="IPR018673">
    <property type="entry name" value="DUF2141"/>
</dbReference>
<comment type="caution">
    <text evidence="2">The sequence shown here is derived from an EMBL/GenBank/DDBJ whole genome shotgun (WGS) entry which is preliminary data.</text>
</comment>
<sequence>MAYSRLSAAPLSAGRASAARVSTALASALFVSLSAAAALAQPAGAAHHPVLGPEAAACRPGATGTAALVTVHGFKDRDGQLRIQDYTGKDGEYLESGKYLQRHDVPMTASGGMTVCLSLPGPGSYVIVALHDRDTNGKLSIWSDGIGFTGNPRLKLAKPAPFDTVIPFGAGVTPVRIVLNYRRGLSVKPLD</sequence>
<dbReference type="Proteomes" id="UP000635071">
    <property type="component" value="Unassembled WGS sequence"/>
</dbReference>
<keyword evidence="1" id="KW-0732">Signal</keyword>
<evidence type="ECO:0000313" key="2">
    <source>
        <dbReference type="EMBL" id="GGE10307.1"/>
    </source>
</evidence>
<protein>
    <recommendedName>
        <fullName evidence="4">DUF2141 domain-containing protein</fullName>
    </recommendedName>
</protein>
<evidence type="ECO:0000313" key="3">
    <source>
        <dbReference type="Proteomes" id="UP000635071"/>
    </source>
</evidence>
<name>A0A916ZR62_9SPHN</name>
<keyword evidence="3" id="KW-1185">Reference proteome</keyword>
<evidence type="ECO:0008006" key="4">
    <source>
        <dbReference type="Google" id="ProtNLM"/>
    </source>
</evidence>
<dbReference type="EMBL" id="BMJM01000004">
    <property type="protein sequence ID" value="GGE10307.1"/>
    <property type="molecule type" value="Genomic_DNA"/>
</dbReference>
<evidence type="ECO:0000256" key="1">
    <source>
        <dbReference type="SAM" id="SignalP"/>
    </source>
</evidence>
<proteinExistence type="predicted"/>
<dbReference type="Pfam" id="PF09912">
    <property type="entry name" value="DUF2141"/>
    <property type="match status" value="1"/>
</dbReference>
<feature type="signal peptide" evidence="1">
    <location>
        <begin position="1"/>
        <end position="40"/>
    </location>
</feature>